<accession>A0ABM1S7C9</accession>
<dbReference type="GeneID" id="106457784"/>
<sequence>MDGNLRHKLTLVAVLGTGVFISINSLGLYVCYILNKTIRRELSDLASEVRELKQEFKEVKSVLPAHLLRKRTSEPNLSKVDTSAIRTSETRIPLSIASGDDGEESEIFYEVAENDLLPNDWTYTSGSIELLTTIEDVQEQDFFRKIDQSLEGSTEEKEAAYSTLFSRKKEFEGNAEYLWRLAKAAYLCGIIAEKHSEQEKKRDFSFEAFEYGKQALEAEPNIADVQKWYAITLGNLSDYVSTQEKIQNGFEFKKHIDIALSLNSDDPSLHYLLGRWCYEVAILSWWERKLASTLIAALPESSLDVARMHLLKADSLKPHWKENILFIAKTFIGEGNYTSAMEWIDKAVELKVLKDDDEVAHTELEALQSMYNSYRA</sequence>
<proteinExistence type="predicted"/>
<dbReference type="InterPro" id="IPR049039">
    <property type="entry name" value="RMD1-3_a_helical_rpt"/>
</dbReference>
<reference evidence="12" key="1">
    <citation type="submission" date="2025-08" db="UniProtKB">
        <authorList>
            <consortium name="RefSeq"/>
        </authorList>
    </citation>
    <scope>IDENTIFICATION</scope>
    <source>
        <tissue evidence="12">Muscle</tissue>
    </source>
</reference>
<gene>
    <name evidence="12" type="primary">LOC106457784</name>
</gene>
<comment type="subcellular location">
    <subcellularLocation>
        <location evidence="1">Cytoplasm</location>
        <location evidence="1">Cytoskeleton</location>
    </subcellularLocation>
</comment>
<dbReference type="Proteomes" id="UP000694941">
    <property type="component" value="Unplaced"/>
</dbReference>
<evidence type="ECO:0000256" key="5">
    <source>
        <dbReference type="ARBA" id="ARBA00022803"/>
    </source>
</evidence>
<evidence type="ECO:0000256" key="3">
    <source>
        <dbReference type="ARBA" id="ARBA00022490"/>
    </source>
</evidence>
<dbReference type="PANTHER" id="PTHR16056:SF16">
    <property type="entry name" value="REGULATOR OF MICROTUBULE DYNAMICS PROTEIN 1"/>
    <property type="match status" value="1"/>
</dbReference>
<keyword evidence="10" id="KW-0812">Transmembrane</keyword>
<dbReference type="Gene3D" id="1.25.40.10">
    <property type="entry name" value="Tetratricopeptide repeat domain"/>
    <property type="match status" value="1"/>
</dbReference>
<evidence type="ECO:0000256" key="10">
    <source>
        <dbReference type="SAM" id="Phobius"/>
    </source>
</evidence>
<keyword evidence="10" id="KW-1133">Transmembrane helix</keyword>
<dbReference type="Pfam" id="PF21033">
    <property type="entry name" value="RMD1-3"/>
    <property type="match status" value="1"/>
</dbReference>
<protein>
    <recommendedName>
        <fullName evidence="7">Regulator of microtubule dynamics protein 1</fullName>
    </recommendedName>
    <alternativeName>
        <fullName evidence="8">Protein FAM82B</fullName>
    </alternativeName>
</protein>
<feature type="coiled-coil region" evidence="9">
    <location>
        <begin position="35"/>
        <end position="62"/>
    </location>
</feature>
<evidence type="ECO:0000256" key="7">
    <source>
        <dbReference type="ARBA" id="ARBA00039966"/>
    </source>
</evidence>
<evidence type="ECO:0000256" key="6">
    <source>
        <dbReference type="ARBA" id="ARBA00023212"/>
    </source>
</evidence>
<evidence type="ECO:0000256" key="9">
    <source>
        <dbReference type="SAM" id="Coils"/>
    </source>
</evidence>
<dbReference type="SUPFAM" id="SSF48452">
    <property type="entry name" value="TPR-like"/>
    <property type="match status" value="1"/>
</dbReference>
<keyword evidence="9" id="KW-0175">Coiled coil</keyword>
<keyword evidence="11" id="KW-1185">Reference proteome</keyword>
<name>A0ABM1S7C9_LIMPO</name>
<dbReference type="PANTHER" id="PTHR16056">
    <property type="entry name" value="REGULATOR OF MICROTUBULE DYNAMICS PROTEIN"/>
    <property type="match status" value="1"/>
</dbReference>
<evidence type="ECO:0000256" key="4">
    <source>
        <dbReference type="ARBA" id="ARBA00022737"/>
    </source>
</evidence>
<keyword evidence="6" id="KW-0206">Cytoskeleton</keyword>
<keyword evidence="4" id="KW-0677">Repeat</keyword>
<evidence type="ECO:0000256" key="1">
    <source>
        <dbReference type="ARBA" id="ARBA00004245"/>
    </source>
</evidence>
<comment type="subunit">
    <text evidence="2">Interacts with microtubules.</text>
</comment>
<keyword evidence="10" id="KW-0472">Membrane</keyword>
<evidence type="ECO:0000256" key="2">
    <source>
        <dbReference type="ARBA" id="ARBA00011375"/>
    </source>
</evidence>
<evidence type="ECO:0000313" key="11">
    <source>
        <dbReference type="Proteomes" id="UP000694941"/>
    </source>
</evidence>
<evidence type="ECO:0000256" key="8">
    <source>
        <dbReference type="ARBA" id="ARBA00041958"/>
    </source>
</evidence>
<dbReference type="RefSeq" id="XP_022239534.1">
    <property type="nucleotide sequence ID" value="XM_022383826.1"/>
</dbReference>
<evidence type="ECO:0000313" key="12">
    <source>
        <dbReference type="RefSeq" id="XP_022239534.1"/>
    </source>
</evidence>
<organism evidence="11 12">
    <name type="scientific">Limulus polyphemus</name>
    <name type="common">Atlantic horseshoe crab</name>
    <dbReference type="NCBI Taxonomy" id="6850"/>
    <lineage>
        <taxon>Eukaryota</taxon>
        <taxon>Metazoa</taxon>
        <taxon>Ecdysozoa</taxon>
        <taxon>Arthropoda</taxon>
        <taxon>Chelicerata</taxon>
        <taxon>Merostomata</taxon>
        <taxon>Xiphosura</taxon>
        <taxon>Limulidae</taxon>
        <taxon>Limulus</taxon>
    </lineage>
</organism>
<dbReference type="InterPro" id="IPR011990">
    <property type="entry name" value="TPR-like_helical_dom_sf"/>
</dbReference>
<keyword evidence="5" id="KW-0802">TPR repeat</keyword>
<keyword evidence="3" id="KW-0963">Cytoplasm</keyword>
<feature type="transmembrane region" description="Helical" evidence="10">
    <location>
        <begin position="12"/>
        <end position="34"/>
    </location>
</feature>